<dbReference type="STRING" id="1317117.ATO7_05350"/>
<evidence type="ECO:0000256" key="5">
    <source>
        <dbReference type="ARBA" id="ARBA00022989"/>
    </source>
</evidence>
<dbReference type="RefSeq" id="WP_083560253.1">
    <property type="nucleotide sequence ID" value="NZ_AQQV01000001.1"/>
</dbReference>
<accession>A0A1Y1SJA3</accession>
<evidence type="ECO:0000313" key="8">
    <source>
        <dbReference type="EMBL" id="ORE89279.1"/>
    </source>
</evidence>
<evidence type="ECO:0000256" key="2">
    <source>
        <dbReference type="ARBA" id="ARBA00006228"/>
    </source>
</evidence>
<name>A0A1Y1SJA3_9GAMM</name>
<dbReference type="InterPro" id="IPR002758">
    <property type="entry name" value="Cation_antiport_E"/>
</dbReference>
<comment type="caution">
    <text evidence="8">The sequence shown here is derived from an EMBL/GenBank/DDBJ whole genome shotgun (WGS) entry which is preliminary data.</text>
</comment>
<keyword evidence="9" id="KW-1185">Reference proteome</keyword>
<proteinExistence type="inferred from homology"/>
<keyword evidence="5 7" id="KW-1133">Transmembrane helix</keyword>
<evidence type="ECO:0000256" key="1">
    <source>
        <dbReference type="ARBA" id="ARBA00004651"/>
    </source>
</evidence>
<keyword evidence="6 7" id="KW-0472">Membrane</keyword>
<evidence type="ECO:0000256" key="4">
    <source>
        <dbReference type="ARBA" id="ARBA00022692"/>
    </source>
</evidence>
<keyword evidence="4 7" id="KW-0812">Transmembrane</keyword>
<dbReference type="Pfam" id="PF01899">
    <property type="entry name" value="MNHE"/>
    <property type="match status" value="1"/>
</dbReference>
<dbReference type="OrthoDB" id="9807187at2"/>
<comment type="similarity">
    <text evidence="2">Belongs to the CPA3 antiporters (TC 2.A.63) subunit E family.</text>
</comment>
<keyword evidence="3" id="KW-1003">Cell membrane</keyword>
<dbReference type="EMBL" id="AQQV01000001">
    <property type="protein sequence ID" value="ORE89279.1"/>
    <property type="molecule type" value="Genomic_DNA"/>
</dbReference>
<dbReference type="AlphaFoldDB" id="A0A1Y1SJA3"/>
<sequence length="158" mass="17632">MYLISLLATLVIYWLVLSGFFDNGLLLSLGAVSCVITAWLCHRMRLIDGESHPHHLAWRLPPYWLKLSVETLRSNWSVIRVILNPSSRGIAPVTGHVPTPVGDDVVRATLANAITLTPGTLTLNVEDDRMLIHALNQDMLDDIRQGQMVPWASQLEKS</sequence>
<gene>
    <name evidence="8" type="ORF">ATO7_05350</name>
</gene>
<organism evidence="8 9">
    <name type="scientific">Oceanococcus atlanticus</name>
    <dbReference type="NCBI Taxonomy" id="1317117"/>
    <lineage>
        <taxon>Bacteria</taxon>
        <taxon>Pseudomonadati</taxon>
        <taxon>Pseudomonadota</taxon>
        <taxon>Gammaproteobacteria</taxon>
        <taxon>Chromatiales</taxon>
        <taxon>Oceanococcaceae</taxon>
        <taxon>Oceanococcus</taxon>
    </lineage>
</organism>
<reference evidence="8 9" key="1">
    <citation type="submission" date="2013-04" db="EMBL/GenBank/DDBJ databases">
        <title>Oceanococcus atlanticus 22II-S10r2 Genome Sequencing.</title>
        <authorList>
            <person name="Lai Q."/>
            <person name="Li G."/>
            <person name="Shao Z."/>
        </authorList>
    </citation>
    <scope>NUCLEOTIDE SEQUENCE [LARGE SCALE GENOMIC DNA]</scope>
    <source>
        <strain evidence="8 9">22II-S10r2</strain>
    </source>
</reference>
<dbReference type="PANTHER" id="PTHR34584">
    <property type="entry name" value="NA(+)/H(+) ANTIPORTER SUBUNIT E1"/>
    <property type="match status" value="1"/>
</dbReference>
<evidence type="ECO:0000313" key="9">
    <source>
        <dbReference type="Proteomes" id="UP000192342"/>
    </source>
</evidence>
<evidence type="ECO:0000256" key="3">
    <source>
        <dbReference type="ARBA" id="ARBA00022475"/>
    </source>
</evidence>
<dbReference type="Proteomes" id="UP000192342">
    <property type="component" value="Unassembled WGS sequence"/>
</dbReference>
<protein>
    <submittedName>
        <fullName evidence="8">Cation antiporter</fullName>
    </submittedName>
</protein>
<feature type="transmembrane region" description="Helical" evidence="7">
    <location>
        <begin position="12"/>
        <end position="41"/>
    </location>
</feature>
<dbReference type="PANTHER" id="PTHR34584:SF1">
    <property type="entry name" value="NA(+)_H(+) ANTIPORTER SUBUNIT E1"/>
    <property type="match status" value="1"/>
</dbReference>
<evidence type="ECO:0000256" key="6">
    <source>
        <dbReference type="ARBA" id="ARBA00023136"/>
    </source>
</evidence>
<dbReference type="GO" id="GO:0005886">
    <property type="term" value="C:plasma membrane"/>
    <property type="evidence" value="ECO:0007669"/>
    <property type="project" value="UniProtKB-SubCell"/>
</dbReference>
<dbReference type="GO" id="GO:0008324">
    <property type="term" value="F:monoatomic cation transmembrane transporter activity"/>
    <property type="evidence" value="ECO:0007669"/>
    <property type="project" value="InterPro"/>
</dbReference>
<evidence type="ECO:0000256" key="7">
    <source>
        <dbReference type="SAM" id="Phobius"/>
    </source>
</evidence>
<comment type="subcellular location">
    <subcellularLocation>
        <location evidence="1">Cell membrane</location>
        <topology evidence="1">Multi-pass membrane protein</topology>
    </subcellularLocation>
</comment>